<evidence type="ECO:0000313" key="1">
    <source>
        <dbReference type="EMBL" id="GFD55220.1"/>
    </source>
</evidence>
<sequence length="61" mass="6639">LKTLDSGSIKKEGKSCCEKASKEGQKKSSGCKENQGKKMRNAIVHVIERRETVALDSVGEC</sequence>
<dbReference type="AlphaFoldDB" id="A0A699X9X2"/>
<comment type="caution">
    <text evidence="1">The sequence shown here is derived from an EMBL/GenBank/DDBJ whole genome shotgun (WGS) entry which is preliminary data.</text>
</comment>
<reference evidence="1" key="1">
    <citation type="journal article" date="2019" name="Sci. Rep.">
        <title>Draft genome of Tanacetum cinerariifolium, the natural source of mosquito coil.</title>
        <authorList>
            <person name="Yamashiro T."/>
            <person name="Shiraishi A."/>
            <person name="Satake H."/>
            <person name="Nakayama K."/>
        </authorList>
    </citation>
    <scope>NUCLEOTIDE SEQUENCE</scope>
</reference>
<gene>
    <name evidence="1" type="ORF">Tci_927189</name>
</gene>
<proteinExistence type="predicted"/>
<feature type="non-terminal residue" evidence="1">
    <location>
        <position position="61"/>
    </location>
</feature>
<accession>A0A699X9X2</accession>
<protein>
    <submittedName>
        <fullName evidence="1">Uncharacterized protein</fullName>
    </submittedName>
</protein>
<organism evidence="1">
    <name type="scientific">Tanacetum cinerariifolium</name>
    <name type="common">Dalmatian daisy</name>
    <name type="synonym">Chrysanthemum cinerariifolium</name>
    <dbReference type="NCBI Taxonomy" id="118510"/>
    <lineage>
        <taxon>Eukaryota</taxon>
        <taxon>Viridiplantae</taxon>
        <taxon>Streptophyta</taxon>
        <taxon>Embryophyta</taxon>
        <taxon>Tracheophyta</taxon>
        <taxon>Spermatophyta</taxon>
        <taxon>Magnoliopsida</taxon>
        <taxon>eudicotyledons</taxon>
        <taxon>Gunneridae</taxon>
        <taxon>Pentapetalae</taxon>
        <taxon>asterids</taxon>
        <taxon>campanulids</taxon>
        <taxon>Asterales</taxon>
        <taxon>Asteraceae</taxon>
        <taxon>Asteroideae</taxon>
        <taxon>Anthemideae</taxon>
        <taxon>Anthemidinae</taxon>
        <taxon>Tanacetum</taxon>
    </lineage>
</organism>
<name>A0A699X9X2_TANCI</name>
<feature type="non-terminal residue" evidence="1">
    <location>
        <position position="1"/>
    </location>
</feature>
<dbReference type="EMBL" id="BKCJ011815383">
    <property type="protein sequence ID" value="GFD55220.1"/>
    <property type="molecule type" value="Genomic_DNA"/>
</dbReference>